<protein>
    <submittedName>
        <fullName evidence="7">Solute carrier family 66 member 2</fullName>
    </submittedName>
</protein>
<organism evidence="6 7">
    <name type="scientific">Aplysia californica</name>
    <name type="common">California sea hare</name>
    <dbReference type="NCBI Taxonomy" id="6500"/>
    <lineage>
        <taxon>Eukaryota</taxon>
        <taxon>Metazoa</taxon>
        <taxon>Spiralia</taxon>
        <taxon>Lophotrochozoa</taxon>
        <taxon>Mollusca</taxon>
        <taxon>Gastropoda</taxon>
        <taxon>Heterobranchia</taxon>
        <taxon>Euthyneura</taxon>
        <taxon>Tectipleura</taxon>
        <taxon>Aplysiida</taxon>
        <taxon>Aplysioidea</taxon>
        <taxon>Aplysiidae</taxon>
        <taxon>Aplysia</taxon>
    </lineage>
</organism>
<sequence>MEASFDFDLGAISIMGFTIIDIISIGSQAAMVLGGVVPFIPQYIDIWKTRNAEGFSLFVCLALLIANILRIMFWFGKHFELPLLAQSIIMIVTMLVLVQLCVDVRSKTEIIASKPRRFSGSNGLNGPHVDAQSHSFFDLDPAYFWRWTDFLSYLEFVAAFSLVVGLLTFLLINNQVYIEFLGFMAVFTEAMLGAPQFLRNFQNKSTAGMSKKMVGFWTCGDIFKTVYFILREAPAQFWICGMLQVSIDLSIFVQVFIYRNNAAVLERTSKSAIS</sequence>
<evidence type="ECO:0000256" key="3">
    <source>
        <dbReference type="ARBA" id="ARBA00022989"/>
    </source>
</evidence>
<comment type="subcellular location">
    <subcellularLocation>
        <location evidence="1">Membrane</location>
        <topology evidence="1">Multi-pass membrane protein</topology>
    </subcellularLocation>
</comment>
<dbReference type="Gene3D" id="1.20.1280.290">
    <property type="match status" value="2"/>
</dbReference>
<proteinExistence type="predicted"/>
<feature type="transmembrane region" description="Helical" evidence="5">
    <location>
        <begin position="52"/>
        <end position="75"/>
    </location>
</feature>
<name>A0ABM1W1Q8_APLCA</name>
<evidence type="ECO:0000256" key="5">
    <source>
        <dbReference type="SAM" id="Phobius"/>
    </source>
</evidence>
<accession>A0ABM1W1Q8</accession>
<keyword evidence="6" id="KW-1185">Reference proteome</keyword>
<dbReference type="InterPro" id="IPR006603">
    <property type="entry name" value="PQ-loop_rpt"/>
</dbReference>
<feature type="transmembrane region" description="Helical" evidence="5">
    <location>
        <begin position="176"/>
        <end position="194"/>
    </location>
</feature>
<dbReference type="Proteomes" id="UP000694888">
    <property type="component" value="Unplaced"/>
</dbReference>
<evidence type="ECO:0000313" key="6">
    <source>
        <dbReference type="Proteomes" id="UP000694888"/>
    </source>
</evidence>
<keyword evidence="4 5" id="KW-0472">Membrane</keyword>
<dbReference type="GeneID" id="101860285"/>
<dbReference type="RefSeq" id="XP_035828601.1">
    <property type="nucleotide sequence ID" value="XM_035972708.1"/>
</dbReference>
<dbReference type="SMART" id="SM00679">
    <property type="entry name" value="CTNS"/>
    <property type="match status" value="2"/>
</dbReference>
<feature type="transmembrane region" description="Helical" evidence="5">
    <location>
        <begin position="81"/>
        <end position="102"/>
    </location>
</feature>
<evidence type="ECO:0000313" key="7">
    <source>
        <dbReference type="RefSeq" id="XP_035828601.1"/>
    </source>
</evidence>
<evidence type="ECO:0000256" key="4">
    <source>
        <dbReference type="ARBA" id="ARBA00023136"/>
    </source>
</evidence>
<evidence type="ECO:0000256" key="1">
    <source>
        <dbReference type="ARBA" id="ARBA00004141"/>
    </source>
</evidence>
<keyword evidence="2 5" id="KW-0812">Transmembrane</keyword>
<dbReference type="PANTHER" id="PTHR14856:SF9">
    <property type="entry name" value="PQ-LOOP REPEAT-CONTAINING PROTEIN 1"/>
    <property type="match status" value="1"/>
</dbReference>
<reference evidence="7" key="1">
    <citation type="submission" date="2025-08" db="UniProtKB">
        <authorList>
            <consortium name="RefSeq"/>
        </authorList>
    </citation>
    <scope>IDENTIFICATION</scope>
</reference>
<dbReference type="PANTHER" id="PTHR14856">
    <property type="entry name" value="PQ-LOOP REPEAT-CONTAINING PROTEIN 1-LIKE PROTEIN"/>
    <property type="match status" value="1"/>
</dbReference>
<feature type="transmembrane region" description="Helical" evidence="5">
    <location>
        <begin position="236"/>
        <end position="258"/>
    </location>
</feature>
<feature type="transmembrane region" description="Helical" evidence="5">
    <location>
        <begin position="214"/>
        <end position="230"/>
    </location>
</feature>
<dbReference type="InterPro" id="IPR052241">
    <property type="entry name" value="SLC66/Scramblase_ANY1"/>
</dbReference>
<feature type="transmembrane region" description="Helical" evidence="5">
    <location>
        <begin position="150"/>
        <end position="170"/>
    </location>
</feature>
<feature type="transmembrane region" description="Helical" evidence="5">
    <location>
        <begin position="12"/>
        <end position="40"/>
    </location>
</feature>
<evidence type="ECO:0000256" key="2">
    <source>
        <dbReference type="ARBA" id="ARBA00022692"/>
    </source>
</evidence>
<dbReference type="Pfam" id="PF04193">
    <property type="entry name" value="PQ-loop"/>
    <property type="match status" value="2"/>
</dbReference>
<keyword evidence="3 5" id="KW-1133">Transmembrane helix</keyword>
<gene>
    <name evidence="7" type="primary">LOC101860285</name>
</gene>